<dbReference type="KEGG" id="aup:AsAng_0028150"/>
<keyword evidence="3" id="KW-1185">Reference proteome</keyword>
<evidence type="ECO:0000313" key="3">
    <source>
        <dbReference type="Proteomes" id="UP001060919"/>
    </source>
</evidence>
<dbReference type="Proteomes" id="UP001060919">
    <property type="component" value="Chromosome"/>
</dbReference>
<keyword evidence="1" id="KW-0812">Transmembrane</keyword>
<reference evidence="2" key="1">
    <citation type="submission" date="2022-09" db="EMBL/GenBank/DDBJ databases">
        <title>Aureispira anguillicida sp. nov., isolated from Leptocephalus of Japanese eel Anguilla japonica.</title>
        <authorList>
            <person name="Yuasa K."/>
            <person name="Mekata T."/>
            <person name="Ikunari K."/>
        </authorList>
    </citation>
    <scope>NUCLEOTIDE SEQUENCE</scope>
    <source>
        <strain evidence="2">EL160426</strain>
    </source>
</reference>
<protein>
    <submittedName>
        <fullName evidence="2">Uncharacterized protein</fullName>
    </submittedName>
</protein>
<evidence type="ECO:0000256" key="1">
    <source>
        <dbReference type="SAM" id="Phobius"/>
    </source>
</evidence>
<evidence type="ECO:0000313" key="2">
    <source>
        <dbReference type="EMBL" id="BDS12100.1"/>
    </source>
</evidence>
<proteinExistence type="predicted"/>
<organism evidence="2 3">
    <name type="scientific">Aureispira anguillae</name>
    <dbReference type="NCBI Taxonomy" id="2864201"/>
    <lineage>
        <taxon>Bacteria</taxon>
        <taxon>Pseudomonadati</taxon>
        <taxon>Bacteroidota</taxon>
        <taxon>Saprospiria</taxon>
        <taxon>Saprospirales</taxon>
        <taxon>Saprospiraceae</taxon>
        <taxon>Aureispira</taxon>
    </lineage>
</organism>
<name>A0A916DTV8_9BACT</name>
<keyword evidence="1" id="KW-0472">Membrane</keyword>
<accession>A0A916DTV8</accession>
<dbReference type="RefSeq" id="WP_264793215.1">
    <property type="nucleotide sequence ID" value="NZ_AP026867.1"/>
</dbReference>
<gene>
    <name evidence="2" type="ORF">AsAng_0028150</name>
</gene>
<feature type="transmembrane region" description="Helical" evidence="1">
    <location>
        <begin position="6"/>
        <end position="24"/>
    </location>
</feature>
<sequence length="91" mass="10787">MSLFYAVLSLVINLVIILAFMLIIRKLTLWYWQIDRLVKGIEDMNELALLVLQKDLEEKKVTVINIPTNREVELTIKEYLNHPNKKSYKLK</sequence>
<dbReference type="AlphaFoldDB" id="A0A916DTV8"/>
<keyword evidence="1" id="KW-1133">Transmembrane helix</keyword>
<dbReference type="EMBL" id="AP026867">
    <property type="protein sequence ID" value="BDS12100.1"/>
    <property type="molecule type" value="Genomic_DNA"/>
</dbReference>